<organism evidence="1 2">
    <name type="scientific">Carex littledalei</name>
    <dbReference type="NCBI Taxonomy" id="544730"/>
    <lineage>
        <taxon>Eukaryota</taxon>
        <taxon>Viridiplantae</taxon>
        <taxon>Streptophyta</taxon>
        <taxon>Embryophyta</taxon>
        <taxon>Tracheophyta</taxon>
        <taxon>Spermatophyta</taxon>
        <taxon>Magnoliopsida</taxon>
        <taxon>Liliopsida</taxon>
        <taxon>Poales</taxon>
        <taxon>Cyperaceae</taxon>
        <taxon>Cyperoideae</taxon>
        <taxon>Cariceae</taxon>
        <taxon>Carex</taxon>
        <taxon>Carex subgen. Euthyceras</taxon>
    </lineage>
</organism>
<keyword evidence="2" id="KW-1185">Reference proteome</keyword>
<dbReference type="Pfam" id="PF12796">
    <property type="entry name" value="Ank_2"/>
    <property type="match status" value="1"/>
</dbReference>
<sequence>MDPRLRQLLKACNKGDFSLCNSLVLADPDILLSTTPHKNNCLHIATMLGHHEFAREVWSRAPSLFSGTNVDGETPLIAALMAANLSLASDIVTAATQKCNPELLRSLLTHAEQDYTAVDVNGNHAVNYVYEQEDSWKTLKWVMNES</sequence>
<dbReference type="InterPro" id="IPR002110">
    <property type="entry name" value="Ankyrin_rpt"/>
</dbReference>
<dbReference type="OrthoDB" id="673817at2759"/>
<name>A0A833QZ19_9POAL</name>
<comment type="caution">
    <text evidence="1">The sequence shown here is derived from an EMBL/GenBank/DDBJ whole genome shotgun (WGS) entry which is preliminary data.</text>
</comment>
<dbReference type="AlphaFoldDB" id="A0A833QZ19"/>
<dbReference type="Proteomes" id="UP000623129">
    <property type="component" value="Unassembled WGS sequence"/>
</dbReference>
<accession>A0A833QZ19</accession>
<dbReference type="SUPFAM" id="SSF48403">
    <property type="entry name" value="Ankyrin repeat"/>
    <property type="match status" value="1"/>
</dbReference>
<gene>
    <name evidence="1" type="ORF">FCM35_KLT16296</name>
</gene>
<evidence type="ECO:0000313" key="1">
    <source>
        <dbReference type="EMBL" id="KAF3338825.1"/>
    </source>
</evidence>
<dbReference type="Gene3D" id="1.25.40.20">
    <property type="entry name" value="Ankyrin repeat-containing domain"/>
    <property type="match status" value="1"/>
</dbReference>
<dbReference type="InterPro" id="IPR036770">
    <property type="entry name" value="Ankyrin_rpt-contain_sf"/>
</dbReference>
<dbReference type="EMBL" id="SWLB01000004">
    <property type="protein sequence ID" value="KAF3338825.1"/>
    <property type="molecule type" value="Genomic_DNA"/>
</dbReference>
<evidence type="ECO:0000313" key="2">
    <source>
        <dbReference type="Proteomes" id="UP000623129"/>
    </source>
</evidence>
<proteinExistence type="predicted"/>
<protein>
    <submittedName>
        <fullName evidence="1">Ankyrin repeat-containing protein</fullName>
    </submittedName>
</protein>
<reference evidence="1" key="1">
    <citation type="submission" date="2020-01" db="EMBL/GenBank/DDBJ databases">
        <title>Genome sequence of Kobresia littledalei, the first chromosome-level genome in the family Cyperaceae.</title>
        <authorList>
            <person name="Qu G."/>
        </authorList>
    </citation>
    <scope>NUCLEOTIDE SEQUENCE</scope>
    <source>
        <strain evidence="1">C.B.Clarke</strain>
        <tissue evidence="1">Leaf</tissue>
    </source>
</reference>